<dbReference type="GeneID" id="5143934"/>
<dbReference type="CDD" id="cd09755">
    <property type="entry name" value="Cas2_I-E"/>
    <property type="match status" value="1"/>
</dbReference>
<protein>
    <submittedName>
        <fullName evidence="1">Predicted CRISPR-associated protein</fullName>
    </submittedName>
</protein>
<gene>
    <name evidence="1" type="primary">cas2</name>
    <name evidence="1" type="ORF">RCIX1154</name>
</gene>
<sequence length="96" mass="10760">MASFSVFIVESVSPSLRGELTRWMIEPKAGVFIGKLSGMVRNKLWGKIIKNIKKGGCTMAYSYNNEQGYKIESYGDTTRTIVDFEGLSLVMTKEKP</sequence>
<dbReference type="eggNOG" id="arCOG04930">
    <property type="taxonomic scope" value="Archaea"/>
</dbReference>
<reference evidence="1 2" key="1">
    <citation type="journal article" date="2006" name="Science">
        <title>Genome of rice cluster I archaea -- the key methane producers in the rice rhizosphere.</title>
        <authorList>
            <person name="Erkel C."/>
            <person name="Kube M."/>
            <person name="Reinhardt R."/>
            <person name="Liesack W."/>
        </authorList>
    </citation>
    <scope>NUCLEOTIDE SEQUENCE [LARGE SCALE GENOMIC DNA]</scope>
    <source>
        <strain evidence="2">DSM 22066 / NBRC 105507 / MRE50</strain>
    </source>
</reference>
<proteinExistence type="predicted"/>
<dbReference type="STRING" id="351160.RCIX1154"/>
<dbReference type="Pfam" id="PF09707">
    <property type="entry name" value="Cas_Cas2CT1978"/>
    <property type="match status" value="1"/>
</dbReference>
<dbReference type="OrthoDB" id="130670at2157"/>
<evidence type="ECO:0000313" key="2">
    <source>
        <dbReference type="Proteomes" id="UP000000663"/>
    </source>
</evidence>
<dbReference type="AlphaFoldDB" id="Q0W581"/>
<dbReference type="Gene3D" id="3.30.70.240">
    <property type="match status" value="1"/>
</dbReference>
<keyword evidence="2" id="KW-1185">Reference proteome</keyword>
<evidence type="ECO:0000313" key="1">
    <source>
        <dbReference type="EMBL" id="CAJ36462.1"/>
    </source>
</evidence>
<dbReference type="NCBIfam" id="TIGR01873">
    <property type="entry name" value="cas_CT1978"/>
    <property type="match status" value="1"/>
</dbReference>
<organism evidence="1 2">
    <name type="scientific">Methanocella arvoryzae (strain DSM 22066 / NBRC 105507 / MRE50)</name>
    <dbReference type="NCBI Taxonomy" id="351160"/>
    <lineage>
        <taxon>Archaea</taxon>
        <taxon>Methanobacteriati</taxon>
        <taxon>Methanobacteriota</taxon>
        <taxon>Stenosarchaea group</taxon>
        <taxon>Methanomicrobia</taxon>
        <taxon>Methanocellales</taxon>
        <taxon>Methanocellaceae</taxon>
        <taxon>Methanocella</taxon>
    </lineage>
</organism>
<name>Q0W581_METAR</name>
<dbReference type="Proteomes" id="UP000000663">
    <property type="component" value="Chromosome"/>
</dbReference>
<dbReference type="RefSeq" id="WP_012036065.1">
    <property type="nucleotide sequence ID" value="NC_009464.1"/>
</dbReference>
<dbReference type="InterPro" id="IPR010152">
    <property type="entry name" value="CRISPR-assoc_prot_Cas2_sub"/>
</dbReference>
<dbReference type="KEGG" id="rci:RCIX1154"/>
<dbReference type="EMBL" id="AM114193">
    <property type="protein sequence ID" value="CAJ36462.1"/>
    <property type="molecule type" value="Genomic_DNA"/>
</dbReference>
<accession>Q0W581</accession>